<proteinExistence type="predicted"/>
<reference evidence="1" key="1">
    <citation type="submission" date="2021-02" db="EMBL/GenBank/DDBJ databases">
        <authorList>
            <person name="Nowell W R."/>
        </authorList>
    </citation>
    <scope>NUCLEOTIDE SEQUENCE</scope>
</reference>
<evidence type="ECO:0000313" key="1">
    <source>
        <dbReference type="EMBL" id="CAF4622539.1"/>
    </source>
</evidence>
<gene>
    <name evidence="1" type="ORF">BYL167_LOCUS41025</name>
    <name evidence="2" type="ORF">GIL414_LOCUS46235</name>
</gene>
<accession>A0A8S2ZBF7</accession>
<dbReference type="AlphaFoldDB" id="A0A8S2ZBF7"/>
<dbReference type="EMBL" id="CAJOBH010102970">
    <property type="protein sequence ID" value="CAF4622539.1"/>
    <property type="molecule type" value="Genomic_DNA"/>
</dbReference>
<dbReference type="Proteomes" id="UP000681720">
    <property type="component" value="Unassembled WGS sequence"/>
</dbReference>
<organism evidence="1 3">
    <name type="scientific">Rotaria magnacalcarata</name>
    <dbReference type="NCBI Taxonomy" id="392030"/>
    <lineage>
        <taxon>Eukaryota</taxon>
        <taxon>Metazoa</taxon>
        <taxon>Spiralia</taxon>
        <taxon>Gnathifera</taxon>
        <taxon>Rotifera</taxon>
        <taxon>Eurotatoria</taxon>
        <taxon>Bdelloidea</taxon>
        <taxon>Philodinida</taxon>
        <taxon>Philodinidae</taxon>
        <taxon>Rotaria</taxon>
    </lineage>
</organism>
<evidence type="ECO:0000313" key="2">
    <source>
        <dbReference type="EMBL" id="CAF4778339.1"/>
    </source>
</evidence>
<feature type="non-terminal residue" evidence="1">
    <location>
        <position position="49"/>
    </location>
</feature>
<dbReference type="Proteomes" id="UP000681967">
    <property type="component" value="Unassembled WGS sequence"/>
</dbReference>
<comment type="caution">
    <text evidence="1">The sequence shown here is derived from an EMBL/GenBank/DDBJ whole genome shotgun (WGS) entry which is preliminary data.</text>
</comment>
<protein>
    <submittedName>
        <fullName evidence="1">Uncharacterized protein</fullName>
    </submittedName>
</protein>
<dbReference type="EMBL" id="CAJOBJ010144622">
    <property type="protein sequence ID" value="CAF4778339.1"/>
    <property type="molecule type" value="Genomic_DNA"/>
</dbReference>
<sequence length="49" mass="5257">MSSGPIDSGAASCMLLDLEERPIRNNQSENVLENGMASSTFPIIRSTSE</sequence>
<evidence type="ECO:0000313" key="3">
    <source>
        <dbReference type="Proteomes" id="UP000681967"/>
    </source>
</evidence>
<name>A0A8S2ZBF7_9BILA</name>